<keyword evidence="3" id="KW-1185">Reference proteome</keyword>
<dbReference type="RefSeq" id="WP_133994356.1">
    <property type="nucleotide sequence ID" value="NZ_SODV01000001.1"/>
</dbReference>
<evidence type="ECO:0000313" key="2">
    <source>
        <dbReference type="EMBL" id="TDX01716.1"/>
    </source>
</evidence>
<organism evidence="2 3">
    <name type="scientific">Dinghuibacter silviterrae</name>
    <dbReference type="NCBI Taxonomy" id="1539049"/>
    <lineage>
        <taxon>Bacteria</taxon>
        <taxon>Pseudomonadati</taxon>
        <taxon>Bacteroidota</taxon>
        <taxon>Chitinophagia</taxon>
        <taxon>Chitinophagales</taxon>
        <taxon>Chitinophagaceae</taxon>
        <taxon>Dinghuibacter</taxon>
    </lineage>
</organism>
<comment type="caution">
    <text evidence="2">The sequence shown here is derived from an EMBL/GenBank/DDBJ whole genome shotgun (WGS) entry which is preliminary data.</text>
</comment>
<gene>
    <name evidence="2" type="ORF">EDB95_2758</name>
</gene>
<reference evidence="2 3" key="1">
    <citation type="submission" date="2019-03" db="EMBL/GenBank/DDBJ databases">
        <title>Genomic Encyclopedia of Type Strains, Phase IV (KMG-IV): sequencing the most valuable type-strain genomes for metagenomic binning, comparative biology and taxonomic classification.</title>
        <authorList>
            <person name="Goeker M."/>
        </authorList>
    </citation>
    <scope>NUCLEOTIDE SEQUENCE [LARGE SCALE GENOMIC DNA]</scope>
    <source>
        <strain evidence="2 3">DSM 100059</strain>
    </source>
</reference>
<dbReference type="EMBL" id="SODV01000001">
    <property type="protein sequence ID" value="TDX01716.1"/>
    <property type="molecule type" value="Genomic_DNA"/>
</dbReference>
<feature type="chain" id="PRO_5020743385" evidence="1">
    <location>
        <begin position="22"/>
        <end position="163"/>
    </location>
</feature>
<evidence type="ECO:0000313" key="3">
    <source>
        <dbReference type="Proteomes" id="UP000294498"/>
    </source>
</evidence>
<protein>
    <submittedName>
        <fullName evidence="2">Uncharacterized protein</fullName>
    </submittedName>
</protein>
<accession>A0A4R8DUT1</accession>
<evidence type="ECO:0000256" key="1">
    <source>
        <dbReference type="SAM" id="SignalP"/>
    </source>
</evidence>
<dbReference type="OrthoDB" id="670350at2"/>
<sequence>MKYILPFVLFACLPFFPFAQAVSDSAHAQAARMAEAFSNENYTVLGQYTYPKIVKMMGGKDKMSAVIKAQRAQMQNNGVTITGVSVGTPTSIVKTNSGLQCVVPEYLDLKAPSGVIHSTTYLIGFSMDGGHHWTFLDASNKDLATIRKPFPEVSTQLTIPPSQ</sequence>
<keyword evidence="1" id="KW-0732">Signal</keyword>
<feature type="signal peptide" evidence="1">
    <location>
        <begin position="1"/>
        <end position="21"/>
    </location>
</feature>
<name>A0A4R8DUT1_9BACT</name>
<proteinExistence type="predicted"/>
<dbReference type="Proteomes" id="UP000294498">
    <property type="component" value="Unassembled WGS sequence"/>
</dbReference>
<dbReference type="AlphaFoldDB" id="A0A4R8DUT1"/>